<evidence type="ECO:0000259" key="4">
    <source>
        <dbReference type="Pfam" id="PF03816"/>
    </source>
</evidence>
<keyword evidence="3" id="KW-0812">Transmembrane</keyword>
<evidence type="ECO:0000313" key="6">
    <source>
        <dbReference type="Proteomes" id="UP000266340"/>
    </source>
</evidence>
<evidence type="ECO:0000256" key="1">
    <source>
        <dbReference type="ARBA" id="ARBA00006068"/>
    </source>
</evidence>
<evidence type="ECO:0000313" key="5">
    <source>
        <dbReference type="EMBL" id="RIE02333.1"/>
    </source>
</evidence>
<proteinExistence type="inferred from homology"/>
<keyword evidence="3" id="KW-0472">Membrane</keyword>
<dbReference type="Proteomes" id="UP000266340">
    <property type="component" value="Unassembled WGS sequence"/>
</dbReference>
<dbReference type="OrthoDB" id="9782542at2"/>
<dbReference type="PANTHER" id="PTHR33392">
    <property type="entry name" value="POLYISOPRENYL-TEICHOIC ACID--PEPTIDOGLYCAN TEICHOIC ACID TRANSFERASE TAGU"/>
    <property type="match status" value="1"/>
</dbReference>
<dbReference type="RefSeq" id="WP_119150374.1">
    <property type="nucleotide sequence ID" value="NZ_JBHSOV010000028.1"/>
</dbReference>
<feature type="region of interest" description="Disordered" evidence="2">
    <location>
        <begin position="317"/>
        <end position="338"/>
    </location>
</feature>
<dbReference type="Gene3D" id="3.40.630.190">
    <property type="entry name" value="LCP protein"/>
    <property type="match status" value="1"/>
</dbReference>
<comment type="caution">
    <text evidence="5">The sequence shown here is derived from an EMBL/GenBank/DDBJ whole genome shotgun (WGS) entry which is preliminary data.</text>
</comment>
<dbReference type="InterPro" id="IPR050922">
    <property type="entry name" value="LytR/CpsA/Psr_CW_biosynth"/>
</dbReference>
<accession>A0A398CHR6</accession>
<dbReference type="InterPro" id="IPR004474">
    <property type="entry name" value="LytR_CpsA_psr"/>
</dbReference>
<reference evidence="5 6" key="1">
    <citation type="submission" date="2018-09" db="EMBL/GenBank/DDBJ databases">
        <title>Cohnella cavernae sp. nov., isolated from a karst cave.</title>
        <authorList>
            <person name="Zhu H."/>
        </authorList>
    </citation>
    <scope>NUCLEOTIDE SEQUENCE [LARGE SCALE GENOMIC DNA]</scope>
    <source>
        <strain evidence="5 6">K2E09-144</strain>
    </source>
</reference>
<dbReference type="PANTHER" id="PTHR33392:SF6">
    <property type="entry name" value="POLYISOPRENYL-TEICHOIC ACID--PEPTIDOGLYCAN TEICHOIC ACID TRANSFERASE TAGU"/>
    <property type="match status" value="1"/>
</dbReference>
<keyword evidence="3" id="KW-1133">Transmembrane helix</keyword>
<evidence type="ECO:0000256" key="2">
    <source>
        <dbReference type="SAM" id="MobiDB-lite"/>
    </source>
</evidence>
<feature type="transmembrane region" description="Helical" evidence="3">
    <location>
        <begin position="7"/>
        <end position="28"/>
    </location>
</feature>
<dbReference type="NCBIfam" id="TIGR00350">
    <property type="entry name" value="lytR_cpsA_psr"/>
    <property type="match status" value="1"/>
</dbReference>
<feature type="compositionally biased region" description="Low complexity" evidence="2">
    <location>
        <begin position="320"/>
        <end position="338"/>
    </location>
</feature>
<gene>
    <name evidence="5" type="ORF">D3H35_16580</name>
</gene>
<feature type="domain" description="Cell envelope-related transcriptional attenuator" evidence="4">
    <location>
        <begin position="85"/>
        <end position="234"/>
    </location>
</feature>
<organism evidence="5 6">
    <name type="scientific">Cohnella faecalis</name>
    <dbReference type="NCBI Taxonomy" id="2315694"/>
    <lineage>
        <taxon>Bacteria</taxon>
        <taxon>Bacillati</taxon>
        <taxon>Bacillota</taxon>
        <taxon>Bacilli</taxon>
        <taxon>Bacillales</taxon>
        <taxon>Paenibacillaceae</taxon>
        <taxon>Cohnella</taxon>
    </lineage>
</organism>
<sequence>MKKGWKVALTALLGVLVVFFCVVGWWVYQSKHQLDQMQKSKEESRFGQFETKEDEKPPEWEGTERVNILLMGGDERGLRKGEVARSDSMMVVSIDPESKKIHLFSVLRDTYVKIPGHDRNRINTALALGGPDLAMKTIGDLTGLNIQYYVYVDFQGFIKLVDAIGGVDFYVEKNMKYSDSADGHVYDIDLKKGQQHLDGEKALQYVRFRHDAMSDFTRTERQREFMKTIANKLRQGTNLVRLPDILGKVTPFVETNLSGNDMLKLASLGYKSHQAGSAQLPPMELVTDEKVGGSSVLGIKDEDALKGYVQSVLMKDEAEASASPSSSPSSSPSASAGR</sequence>
<name>A0A398CHR6_9BACL</name>
<evidence type="ECO:0000256" key="3">
    <source>
        <dbReference type="SAM" id="Phobius"/>
    </source>
</evidence>
<dbReference type="EMBL" id="QXJM01000039">
    <property type="protein sequence ID" value="RIE02333.1"/>
    <property type="molecule type" value="Genomic_DNA"/>
</dbReference>
<keyword evidence="6" id="KW-1185">Reference proteome</keyword>
<comment type="similarity">
    <text evidence="1">Belongs to the LytR/CpsA/Psr (LCP) family.</text>
</comment>
<dbReference type="AlphaFoldDB" id="A0A398CHR6"/>
<protein>
    <submittedName>
        <fullName evidence="5">LytR family transcriptional regulator</fullName>
    </submittedName>
</protein>
<dbReference type="Pfam" id="PF03816">
    <property type="entry name" value="LytR_cpsA_psr"/>
    <property type="match status" value="1"/>
</dbReference>